<dbReference type="CDD" id="cd01392">
    <property type="entry name" value="HTH_LacI"/>
    <property type="match status" value="1"/>
</dbReference>
<reference evidence="5" key="2">
    <citation type="journal article" date="2021" name="PeerJ">
        <title>Extensive microbial diversity within the chicken gut microbiome revealed by metagenomics and culture.</title>
        <authorList>
            <person name="Gilroy R."/>
            <person name="Ravi A."/>
            <person name="Getino M."/>
            <person name="Pursley I."/>
            <person name="Horton D.L."/>
            <person name="Alikhan N.F."/>
            <person name="Baker D."/>
            <person name="Gharbi K."/>
            <person name="Hall N."/>
            <person name="Watson M."/>
            <person name="Adriaenssens E.M."/>
            <person name="Foster-Nyarko E."/>
            <person name="Jarju S."/>
            <person name="Secka A."/>
            <person name="Antonio M."/>
            <person name="Oren A."/>
            <person name="Chaudhuri R.R."/>
            <person name="La Ragione R."/>
            <person name="Hildebrand F."/>
            <person name="Pallen M.J."/>
        </authorList>
    </citation>
    <scope>NUCLEOTIDE SEQUENCE</scope>
    <source>
        <strain evidence="5">ChiGjej3B3-7149</strain>
    </source>
</reference>
<dbReference type="PANTHER" id="PTHR30146">
    <property type="entry name" value="LACI-RELATED TRANSCRIPTIONAL REPRESSOR"/>
    <property type="match status" value="1"/>
</dbReference>
<gene>
    <name evidence="5" type="ORF">IAD36_10510</name>
</gene>
<dbReference type="PROSITE" id="PS00356">
    <property type="entry name" value="HTH_LACI_1"/>
    <property type="match status" value="1"/>
</dbReference>
<dbReference type="Gene3D" id="1.10.260.40">
    <property type="entry name" value="lambda repressor-like DNA-binding domains"/>
    <property type="match status" value="1"/>
</dbReference>
<dbReference type="InterPro" id="IPR010982">
    <property type="entry name" value="Lambda_DNA-bd_dom_sf"/>
</dbReference>
<dbReference type="CDD" id="cd06267">
    <property type="entry name" value="PBP1_LacI_sugar_binding-like"/>
    <property type="match status" value="1"/>
</dbReference>
<dbReference type="SUPFAM" id="SSF53822">
    <property type="entry name" value="Periplasmic binding protein-like I"/>
    <property type="match status" value="1"/>
</dbReference>
<evidence type="ECO:0000259" key="4">
    <source>
        <dbReference type="PROSITE" id="PS50932"/>
    </source>
</evidence>
<dbReference type="InterPro" id="IPR000843">
    <property type="entry name" value="HTH_LacI"/>
</dbReference>
<dbReference type="PROSITE" id="PS50932">
    <property type="entry name" value="HTH_LACI_2"/>
    <property type="match status" value="1"/>
</dbReference>
<protein>
    <submittedName>
        <fullName evidence="5">LacI family DNA-binding transcriptional regulator</fullName>
    </submittedName>
</protein>
<dbReference type="GO" id="GO:0000976">
    <property type="term" value="F:transcription cis-regulatory region binding"/>
    <property type="evidence" value="ECO:0007669"/>
    <property type="project" value="TreeGrafter"/>
</dbReference>
<evidence type="ECO:0000313" key="5">
    <source>
        <dbReference type="EMBL" id="HIR56010.1"/>
    </source>
</evidence>
<evidence type="ECO:0000256" key="2">
    <source>
        <dbReference type="ARBA" id="ARBA00023125"/>
    </source>
</evidence>
<organism evidence="5 6">
    <name type="scientific">Candidatus Scatomorpha intestinigallinarum</name>
    <dbReference type="NCBI Taxonomy" id="2840923"/>
    <lineage>
        <taxon>Bacteria</taxon>
        <taxon>Bacillati</taxon>
        <taxon>Bacillota</taxon>
        <taxon>Clostridia</taxon>
        <taxon>Eubacteriales</taxon>
        <taxon>Candidatus Scatomorpha</taxon>
    </lineage>
</organism>
<dbReference type="InterPro" id="IPR028082">
    <property type="entry name" value="Peripla_BP_I"/>
</dbReference>
<proteinExistence type="predicted"/>
<dbReference type="Gene3D" id="3.40.50.2300">
    <property type="match status" value="2"/>
</dbReference>
<keyword evidence="3" id="KW-0804">Transcription</keyword>
<dbReference type="InterPro" id="IPR046335">
    <property type="entry name" value="LacI/GalR-like_sensor"/>
</dbReference>
<dbReference type="PANTHER" id="PTHR30146:SF109">
    <property type="entry name" value="HTH-TYPE TRANSCRIPTIONAL REGULATOR GALS"/>
    <property type="match status" value="1"/>
</dbReference>
<dbReference type="AlphaFoldDB" id="A0A9D1DND6"/>
<dbReference type="Pfam" id="PF00356">
    <property type="entry name" value="LacI"/>
    <property type="match status" value="1"/>
</dbReference>
<dbReference type="GO" id="GO:0003700">
    <property type="term" value="F:DNA-binding transcription factor activity"/>
    <property type="evidence" value="ECO:0007669"/>
    <property type="project" value="TreeGrafter"/>
</dbReference>
<evidence type="ECO:0000256" key="3">
    <source>
        <dbReference type="ARBA" id="ARBA00023163"/>
    </source>
</evidence>
<comment type="caution">
    <text evidence="5">The sequence shown here is derived from an EMBL/GenBank/DDBJ whole genome shotgun (WGS) entry which is preliminary data.</text>
</comment>
<reference evidence="5" key="1">
    <citation type="submission" date="2020-10" db="EMBL/GenBank/DDBJ databases">
        <authorList>
            <person name="Gilroy R."/>
        </authorList>
    </citation>
    <scope>NUCLEOTIDE SEQUENCE</scope>
    <source>
        <strain evidence="5">ChiGjej3B3-7149</strain>
    </source>
</reference>
<name>A0A9D1DND6_9FIRM</name>
<accession>A0A9D1DND6</accession>
<keyword evidence="2 5" id="KW-0238">DNA-binding</keyword>
<dbReference type="Pfam" id="PF13377">
    <property type="entry name" value="Peripla_BP_3"/>
    <property type="match status" value="1"/>
</dbReference>
<evidence type="ECO:0000313" key="6">
    <source>
        <dbReference type="Proteomes" id="UP000824238"/>
    </source>
</evidence>
<evidence type="ECO:0000256" key="1">
    <source>
        <dbReference type="ARBA" id="ARBA00023015"/>
    </source>
</evidence>
<dbReference type="PRINTS" id="PR00036">
    <property type="entry name" value="HTHLACI"/>
</dbReference>
<dbReference type="SUPFAM" id="SSF47413">
    <property type="entry name" value="lambda repressor-like DNA-binding domains"/>
    <property type="match status" value="1"/>
</dbReference>
<sequence length="339" mass="37510">MDRTTIRDVAKKAGVSITTVSKALNDYSDVNPETRQRIREIAEELNYVPNAAGRTMGGKADKVIGLLINDLKPTDPSGAVYGILSGVCHACQDNGIEFILLTTDGLQQQQQQSLKVLCLKKQLTGLICSGFRTNDRYLEQLGDIDIPCAFIDMRTPDSRVMDITIDNSRAAFDAVNHLLRCGRRNIAMINGRSVADVSLLRERGYRRAMEQAGLGVLPGRIVYADFDDITAYNKVWRLLQDDPEIDALFCASDLMAIGACRAIVDLGLSVGRDILVAGFDDIPIARYLYGGLTTIRQNFYRMGYIAGQAVYDKIEGTEKAHLNDMMYELVVRGSTRPDN</sequence>
<keyword evidence="1" id="KW-0805">Transcription regulation</keyword>
<dbReference type="Proteomes" id="UP000824238">
    <property type="component" value="Unassembled WGS sequence"/>
</dbReference>
<dbReference type="EMBL" id="DVHH01000254">
    <property type="protein sequence ID" value="HIR56010.1"/>
    <property type="molecule type" value="Genomic_DNA"/>
</dbReference>
<dbReference type="SMART" id="SM00354">
    <property type="entry name" value="HTH_LACI"/>
    <property type="match status" value="1"/>
</dbReference>
<feature type="domain" description="HTH lacI-type" evidence="4">
    <location>
        <begin position="4"/>
        <end position="58"/>
    </location>
</feature>